<dbReference type="InterPro" id="IPR016177">
    <property type="entry name" value="DNA-bd_dom_sf"/>
</dbReference>
<dbReference type="RefSeq" id="WP_161234205.1">
    <property type="nucleotide sequence ID" value="NZ_JANGDT010000041.1"/>
</dbReference>
<dbReference type="Proteomes" id="UP000477285">
    <property type="component" value="Unassembled WGS sequence"/>
</dbReference>
<evidence type="ECO:0000313" key="1">
    <source>
        <dbReference type="EMBL" id="MZL34939.1"/>
    </source>
</evidence>
<gene>
    <name evidence="1" type="ORF">GT728_17550</name>
</gene>
<reference evidence="1 2" key="1">
    <citation type="journal article" date="2019" name="Nat. Med.">
        <title>A library of human gut bacterial isolates paired with longitudinal multiomics data enables mechanistic microbiome research.</title>
        <authorList>
            <person name="Poyet M."/>
            <person name="Groussin M."/>
            <person name="Gibbons S.M."/>
            <person name="Avila-Pacheco J."/>
            <person name="Jiang X."/>
            <person name="Kearney S.M."/>
            <person name="Perrotta A.R."/>
            <person name="Berdy B."/>
            <person name="Zhao S."/>
            <person name="Lieberman T.D."/>
            <person name="Swanson P.K."/>
            <person name="Smith M."/>
            <person name="Roesemann S."/>
            <person name="Alexander J.E."/>
            <person name="Rich S.A."/>
            <person name="Livny J."/>
            <person name="Vlamakis H."/>
            <person name="Clish C."/>
            <person name="Bullock K."/>
            <person name="Deik A."/>
            <person name="Scott J."/>
            <person name="Pierce K.A."/>
            <person name="Xavier R.J."/>
            <person name="Alm E.J."/>
        </authorList>
    </citation>
    <scope>NUCLEOTIDE SEQUENCE [LARGE SCALE GENOMIC DNA]</scope>
    <source>
        <strain evidence="1 2">BIOML-A1</strain>
    </source>
</reference>
<dbReference type="Gene3D" id="3.30.730.10">
    <property type="entry name" value="AP2/ERF domain"/>
    <property type="match status" value="1"/>
</dbReference>
<dbReference type="SUPFAM" id="SSF54171">
    <property type="entry name" value="DNA-binding domain"/>
    <property type="match status" value="1"/>
</dbReference>
<dbReference type="EMBL" id="WWVQ01000060">
    <property type="protein sequence ID" value="MZL34939.1"/>
    <property type="molecule type" value="Genomic_DNA"/>
</dbReference>
<comment type="caution">
    <text evidence="1">The sequence shown here is derived from an EMBL/GenBank/DDBJ whole genome shotgun (WGS) entry which is preliminary data.</text>
</comment>
<protein>
    <submittedName>
        <fullName evidence="1">Uncharacterized protein</fullName>
    </submittedName>
</protein>
<dbReference type="GO" id="GO:0003677">
    <property type="term" value="F:DNA binding"/>
    <property type="evidence" value="ECO:0007669"/>
    <property type="project" value="InterPro"/>
</dbReference>
<evidence type="ECO:0000313" key="2">
    <source>
        <dbReference type="Proteomes" id="UP000477285"/>
    </source>
</evidence>
<name>A0A6L8T604_9FIRM</name>
<sequence length="107" mass="12603">MKKASEVYLNGCVENTSVYSIKPKKMLKNNTSGVRGVTFDKASQKWKAQIVFKGRNYYLGRYINKEDAIRARKMAEEAMFGNFLKWFQDTYPDRWKRITNTDSLKMK</sequence>
<dbReference type="GO" id="GO:0003700">
    <property type="term" value="F:DNA-binding transcription factor activity"/>
    <property type="evidence" value="ECO:0007669"/>
    <property type="project" value="InterPro"/>
</dbReference>
<dbReference type="AlphaFoldDB" id="A0A6L8T604"/>
<accession>A0A6L8T604</accession>
<proteinExistence type="predicted"/>
<organism evidence="1 2">
    <name type="scientific">Blautia wexlerae</name>
    <dbReference type="NCBI Taxonomy" id="418240"/>
    <lineage>
        <taxon>Bacteria</taxon>
        <taxon>Bacillati</taxon>
        <taxon>Bacillota</taxon>
        <taxon>Clostridia</taxon>
        <taxon>Lachnospirales</taxon>
        <taxon>Lachnospiraceae</taxon>
        <taxon>Blautia</taxon>
    </lineage>
</organism>
<dbReference type="InterPro" id="IPR036955">
    <property type="entry name" value="AP2/ERF_dom_sf"/>
</dbReference>